<dbReference type="PANTHER" id="PTHR15654">
    <property type="entry name" value="COILED-COIL DOMAIN-CONTAINING PROTEIN 113-RELATED"/>
    <property type="match status" value="1"/>
</dbReference>
<evidence type="ECO:0000313" key="8">
    <source>
        <dbReference type="Proteomes" id="UP001566132"/>
    </source>
</evidence>
<accession>A0ABD1EH25</accession>
<feature type="compositionally biased region" description="Basic and acidic residues" evidence="5">
    <location>
        <begin position="130"/>
        <end position="140"/>
    </location>
</feature>
<reference evidence="7 8" key="1">
    <citation type="submission" date="2024-05" db="EMBL/GenBank/DDBJ databases">
        <title>Genetic variation in Jamaican populations of the coffee berry borer (Hypothenemus hampei).</title>
        <authorList>
            <person name="Errbii M."/>
            <person name="Myrie A."/>
        </authorList>
    </citation>
    <scope>NUCLEOTIDE SEQUENCE [LARGE SCALE GENOMIC DNA]</scope>
    <source>
        <strain evidence="7">JA-Hopewell-2020-01-JO</strain>
        <tissue evidence="7">Whole body</tissue>
    </source>
</reference>
<dbReference type="InterPro" id="IPR025254">
    <property type="entry name" value="CCDC113/CCDC96_CC"/>
</dbReference>
<keyword evidence="8" id="KW-1185">Reference proteome</keyword>
<keyword evidence="2 4" id="KW-0175">Coiled coil</keyword>
<feature type="region of interest" description="Disordered" evidence="5">
    <location>
        <begin position="129"/>
        <end position="153"/>
    </location>
</feature>
<evidence type="ECO:0000256" key="2">
    <source>
        <dbReference type="ARBA" id="ARBA00023054"/>
    </source>
</evidence>
<evidence type="ECO:0000313" key="7">
    <source>
        <dbReference type="EMBL" id="KAL1494000.1"/>
    </source>
</evidence>
<evidence type="ECO:0000256" key="1">
    <source>
        <dbReference type="ARBA" id="ARBA00004138"/>
    </source>
</evidence>
<evidence type="ECO:0000259" key="6">
    <source>
        <dbReference type="Pfam" id="PF13870"/>
    </source>
</evidence>
<dbReference type="EMBL" id="JBDJPC010000007">
    <property type="protein sequence ID" value="KAL1494000.1"/>
    <property type="molecule type" value="Genomic_DNA"/>
</dbReference>
<dbReference type="GO" id="GO:0005929">
    <property type="term" value="C:cilium"/>
    <property type="evidence" value="ECO:0007669"/>
    <property type="project" value="UniProtKB-SubCell"/>
</dbReference>
<sequence>MATREEFVKDIIQDAFTLEECHELDEYEVDPKQSIEDLDTIQSKSTIAYNDPQQLDDGFFQQKTEDEEKQMIVTGISGMTEVSEEPEEFEEYSDYDTQAVAQEYEEVEIPKDPCKTPKRSTRKSFLPKFLDSKSGSEKSSFRSYNGTKDEDDLAHPAIKTSDQCRSQPLSYEELGPRIRGSDAIDLEGFEIGEGYIPLDLENYIEEEEQDVTEEEQQPTPVLDREPYYARHLTVTAEIGERKMLNNILQKKLALYFKRKKMDYVTKETDWSLEQQRKYNQKVKVYGEVIEFEKNEKIRLNEEIVCARMERDAKFNQLSMMFNNMQSQESEVGYGLINTKTGNVIPDKLVDHLIRRQRNQIDQVSTLRLKFINLKQLVQEKLDAIENLNEIAPGFLLDNYERLKIFNQSYQDKVEEKDEELNKFRERCSKTTQILAHLREKSTALENDLGDLIEERNYVEYQYQELRMALNYTKQRKELYRRNLNKMREDSGLLTQPTLLRDMKKGLKDLQILTVNLQQIIKDYRKRANHIRIIRTKIEKMKELQKGSRKLSFNVQTDHEFIGSGVISVQGKHSVTFKGKSILKLPVIPENAFDSMRLIKPSVTHDRRRINIKVNKRER</sequence>
<comment type="subcellular location">
    <subcellularLocation>
        <location evidence="1">Cell projection</location>
        <location evidence="1">Cilium</location>
    </subcellularLocation>
</comment>
<evidence type="ECO:0000256" key="4">
    <source>
        <dbReference type="SAM" id="Coils"/>
    </source>
</evidence>
<dbReference type="Proteomes" id="UP001566132">
    <property type="component" value="Unassembled WGS sequence"/>
</dbReference>
<dbReference type="PANTHER" id="PTHR15654:SF1">
    <property type="entry name" value="COILED-COIL DOMAIN-CONTAINING PROTEIN 96"/>
    <property type="match status" value="1"/>
</dbReference>
<dbReference type="InterPro" id="IPR051885">
    <property type="entry name" value="CC_CF"/>
</dbReference>
<protein>
    <recommendedName>
        <fullName evidence="6">CCDC113/CCDC96 coiled-coil domain-containing protein</fullName>
    </recommendedName>
</protein>
<feature type="coiled-coil region" evidence="4">
    <location>
        <begin position="406"/>
        <end position="489"/>
    </location>
</feature>
<dbReference type="Pfam" id="PF13870">
    <property type="entry name" value="CCDC113_CCDC96_CC"/>
    <property type="match status" value="1"/>
</dbReference>
<comment type="caution">
    <text evidence="7">The sequence shown here is derived from an EMBL/GenBank/DDBJ whole genome shotgun (WGS) entry which is preliminary data.</text>
</comment>
<name>A0ABD1EH25_HYPHA</name>
<organism evidence="7 8">
    <name type="scientific">Hypothenemus hampei</name>
    <name type="common">Coffee berry borer</name>
    <dbReference type="NCBI Taxonomy" id="57062"/>
    <lineage>
        <taxon>Eukaryota</taxon>
        <taxon>Metazoa</taxon>
        <taxon>Ecdysozoa</taxon>
        <taxon>Arthropoda</taxon>
        <taxon>Hexapoda</taxon>
        <taxon>Insecta</taxon>
        <taxon>Pterygota</taxon>
        <taxon>Neoptera</taxon>
        <taxon>Endopterygota</taxon>
        <taxon>Coleoptera</taxon>
        <taxon>Polyphaga</taxon>
        <taxon>Cucujiformia</taxon>
        <taxon>Curculionidae</taxon>
        <taxon>Scolytinae</taxon>
        <taxon>Hypothenemus</taxon>
    </lineage>
</organism>
<proteinExistence type="predicted"/>
<evidence type="ECO:0000256" key="5">
    <source>
        <dbReference type="SAM" id="MobiDB-lite"/>
    </source>
</evidence>
<keyword evidence="3" id="KW-0966">Cell projection</keyword>
<gene>
    <name evidence="7" type="ORF">ABEB36_009675</name>
</gene>
<evidence type="ECO:0000256" key="3">
    <source>
        <dbReference type="ARBA" id="ARBA00023273"/>
    </source>
</evidence>
<feature type="domain" description="CCDC113/CCDC96 coiled-coil" evidence="6">
    <location>
        <begin position="358"/>
        <end position="515"/>
    </location>
</feature>
<dbReference type="AlphaFoldDB" id="A0ABD1EH25"/>